<dbReference type="STRING" id="1045558.SAMN05216175_12711"/>
<evidence type="ECO:0000256" key="2">
    <source>
        <dbReference type="SAM" id="SignalP"/>
    </source>
</evidence>
<keyword evidence="1 2" id="KW-0732">Signal</keyword>
<organism evidence="4 5">
    <name type="scientific">Neptunomonas qingdaonensis</name>
    <dbReference type="NCBI Taxonomy" id="1045558"/>
    <lineage>
        <taxon>Bacteria</taxon>
        <taxon>Pseudomonadati</taxon>
        <taxon>Pseudomonadota</taxon>
        <taxon>Gammaproteobacteria</taxon>
        <taxon>Oceanospirillales</taxon>
        <taxon>Oceanospirillaceae</taxon>
        <taxon>Neptunomonas</taxon>
    </lineage>
</organism>
<sequence length="240" mass="25386">MNHTGKQLASAIAAILATPSLVMAQGFYATAQLGSSQQANDSTPYGNNIASDADFPGSFDAGNGIVGGVGIGYQFSKQLRVEGRIGHHESDFDDRKVGTGSRAGEEYILNGDIKSTTLTVEVFYDFPNASQFTPYVKAGVGVSDNRYSARLGGAGVAAFDPFDGVTDGYYDNYKNGDNTEFTWNVGVGGSYALTKQASIYGEYQYASFGDVSTGQDAFTDGFKIDDAASHEVALGVRVNF</sequence>
<feature type="signal peptide" evidence="2">
    <location>
        <begin position="1"/>
        <end position="24"/>
    </location>
</feature>
<evidence type="ECO:0000313" key="4">
    <source>
        <dbReference type="EMBL" id="SFH00117.1"/>
    </source>
</evidence>
<dbReference type="Gene3D" id="2.40.160.20">
    <property type="match status" value="1"/>
</dbReference>
<dbReference type="Proteomes" id="UP000198623">
    <property type="component" value="Unassembled WGS sequence"/>
</dbReference>
<reference evidence="5" key="1">
    <citation type="submission" date="2016-10" db="EMBL/GenBank/DDBJ databases">
        <authorList>
            <person name="Varghese N."/>
            <person name="Submissions S."/>
        </authorList>
    </citation>
    <scope>NUCLEOTIDE SEQUENCE [LARGE SCALE GENOMIC DNA]</scope>
    <source>
        <strain evidence="5">CGMCC 1.10971</strain>
    </source>
</reference>
<keyword evidence="5" id="KW-1185">Reference proteome</keyword>
<feature type="chain" id="PRO_5011578048" evidence="2">
    <location>
        <begin position="25"/>
        <end position="240"/>
    </location>
</feature>
<name>A0A1I2WHH2_9GAMM</name>
<evidence type="ECO:0000256" key="1">
    <source>
        <dbReference type="ARBA" id="ARBA00022729"/>
    </source>
</evidence>
<dbReference type="Pfam" id="PF13505">
    <property type="entry name" value="OMP_b-brl"/>
    <property type="match status" value="1"/>
</dbReference>
<accession>A0A1I2WHH2</accession>
<dbReference type="AlphaFoldDB" id="A0A1I2WHH2"/>
<evidence type="ECO:0000259" key="3">
    <source>
        <dbReference type="Pfam" id="PF13505"/>
    </source>
</evidence>
<evidence type="ECO:0000313" key="5">
    <source>
        <dbReference type="Proteomes" id="UP000198623"/>
    </source>
</evidence>
<dbReference type="InterPro" id="IPR011250">
    <property type="entry name" value="OMP/PagP_B-barrel"/>
</dbReference>
<protein>
    <submittedName>
        <fullName evidence="4">Opacity protein</fullName>
    </submittedName>
</protein>
<gene>
    <name evidence="4" type="ORF">SAMN05216175_12711</name>
</gene>
<proteinExistence type="predicted"/>
<feature type="domain" description="Outer membrane protein beta-barrel" evidence="3">
    <location>
        <begin position="13"/>
        <end position="237"/>
    </location>
</feature>
<dbReference type="InterPro" id="IPR027385">
    <property type="entry name" value="Beta-barrel_OMP"/>
</dbReference>
<dbReference type="SUPFAM" id="SSF56925">
    <property type="entry name" value="OMPA-like"/>
    <property type="match status" value="1"/>
</dbReference>
<dbReference type="EMBL" id="FOOU01000027">
    <property type="protein sequence ID" value="SFH00117.1"/>
    <property type="molecule type" value="Genomic_DNA"/>
</dbReference>
<dbReference type="OrthoDB" id="6195779at2"/>